<protein>
    <submittedName>
        <fullName evidence="2">Uncharacterized protein</fullName>
    </submittedName>
</protein>
<comment type="caution">
    <text evidence="2">The sequence shown here is derived from an EMBL/GenBank/DDBJ whole genome shotgun (WGS) entry which is preliminary data.</text>
</comment>
<dbReference type="Proteomes" id="UP000664369">
    <property type="component" value="Unassembled WGS sequence"/>
</dbReference>
<dbReference type="RefSeq" id="WP_208175043.1">
    <property type="nucleotide sequence ID" value="NZ_JAGETZ010000004.1"/>
</dbReference>
<organism evidence="2 3">
    <name type="scientific">Hymenobacter negativus</name>
    <dbReference type="NCBI Taxonomy" id="2795026"/>
    <lineage>
        <taxon>Bacteria</taxon>
        <taxon>Pseudomonadati</taxon>
        <taxon>Bacteroidota</taxon>
        <taxon>Cytophagia</taxon>
        <taxon>Cytophagales</taxon>
        <taxon>Hymenobacteraceae</taxon>
        <taxon>Hymenobacter</taxon>
    </lineage>
</organism>
<keyword evidence="3" id="KW-1185">Reference proteome</keyword>
<gene>
    <name evidence="2" type="ORF">J4E00_10135</name>
</gene>
<proteinExistence type="predicted"/>
<feature type="chain" id="PRO_5047368426" evidence="1">
    <location>
        <begin position="24"/>
        <end position="141"/>
    </location>
</feature>
<sequence length="141" mass="15248">MSKQITKILRVSLFLFLPGIALAQHQKPELPYNASLVTLQPEAGTGNPAFQPSATIRGMKALSDGKVYLVSTDDKSLSAYQGNRLVWKANVVEACPTIVGQHKIRKVTLSPKTLFVVVGTRTFAEVDAATGKIVVADVQRN</sequence>
<feature type="signal peptide" evidence="1">
    <location>
        <begin position="1"/>
        <end position="23"/>
    </location>
</feature>
<reference evidence="2 3" key="1">
    <citation type="submission" date="2021-03" db="EMBL/GenBank/DDBJ databases">
        <authorList>
            <person name="Kim M.K."/>
        </authorList>
    </citation>
    <scope>NUCLEOTIDE SEQUENCE [LARGE SCALE GENOMIC DNA]</scope>
    <source>
        <strain evidence="2 3">BT442</strain>
    </source>
</reference>
<evidence type="ECO:0000313" key="3">
    <source>
        <dbReference type="Proteomes" id="UP000664369"/>
    </source>
</evidence>
<keyword evidence="1" id="KW-0732">Signal</keyword>
<name>A0ABS3QEH1_9BACT</name>
<dbReference type="EMBL" id="JAGETZ010000004">
    <property type="protein sequence ID" value="MBO2009408.1"/>
    <property type="molecule type" value="Genomic_DNA"/>
</dbReference>
<evidence type="ECO:0000256" key="1">
    <source>
        <dbReference type="SAM" id="SignalP"/>
    </source>
</evidence>
<evidence type="ECO:0000313" key="2">
    <source>
        <dbReference type="EMBL" id="MBO2009408.1"/>
    </source>
</evidence>
<accession>A0ABS3QEH1</accession>